<dbReference type="SUPFAM" id="SSF53098">
    <property type="entry name" value="Ribonuclease H-like"/>
    <property type="match status" value="1"/>
</dbReference>
<dbReference type="InterPro" id="IPR008906">
    <property type="entry name" value="HATC_C_dom"/>
</dbReference>
<protein>
    <submittedName>
        <fullName evidence="3">52 kDa repressor of the inhibitor of the protein kinase-like</fullName>
    </submittedName>
</protein>
<proteinExistence type="predicted"/>
<name>A0A6J2XKE5_SITOR</name>
<evidence type="ECO:0000259" key="1">
    <source>
        <dbReference type="Pfam" id="PF05699"/>
    </source>
</evidence>
<dbReference type="OrthoDB" id="6621209at2759"/>
<dbReference type="KEGG" id="soy:115878921"/>
<organism evidence="2 3">
    <name type="scientific">Sitophilus oryzae</name>
    <name type="common">Rice weevil</name>
    <name type="synonym">Curculio oryzae</name>
    <dbReference type="NCBI Taxonomy" id="7048"/>
    <lineage>
        <taxon>Eukaryota</taxon>
        <taxon>Metazoa</taxon>
        <taxon>Ecdysozoa</taxon>
        <taxon>Arthropoda</taxon>
        <taxon>Hexapoda</taxon>
        <taxon>Insecta</taxon>
        <taxon>Pterygota</taxon>
        <taxon>Neoptera</taxon>
        <taxon>Endopterygota</taxon>
        <taxon>Coleoptera</taxon>
        <taxon>Polyphaga</taxon>
        <taxon>Cucujiformia</taxon>
        <taxon>Curculionidae</taxon>
        <taxon>Dryophthorinae</taxon>
        <taxon>Sitophilus</taxon>
    </lineage>
</organism>
<dbReference type="RefSeq" id="XP_030751390.1">
    <property type="nucleotide sequence ID" value="XM_030895530.1"/>
</dbReference>
<dbReference type="Pfam" id="PF05699">
    <property type="entry name" value="Dimer_Tnp_hAT"/>
    <property type="match status" value="1"/>
</dbReference>
<dbReference type="InParanoid" id="A0A6J2XKE5"/>
<dbReference type="InterPro" id="IPR012337">
    <property type="entry name" value="RNaseH-like_sf"/>
</dbReference>
<keyword evidence="2" id="KW-1185">Reference proteome</keyword>
<dbReference type="AlphaFoldDB" id="A0A6J2XKE5"/>
<evidence type="ECO:0000313" key="2">
    <source>
        <dbReference type="Proteomes" id="UP000504635"/>
    </source>
</evidence>
<reference evidence="3" key="1">
    <citation type="submission" date="2025-08" db="UniProtKB">
        <authorList>
            <consortium name="RefSeq"/>
        </authorList>
    </citation>
    <scope>IDENTIFICATION</scope>
    <source>
        <tissue evidence="3">Gonads</tissue>
    </source>
</reference>
<feature type="domain" description="HAT C-terminal dimerisation" evidence="1">
    <location>
        <begin position="110"/>
        <end position="202"/>
    </location>
</feature>
<gene>
    <name evidence="3" type="primary">LOC115878921</name>
</gene>
<dbReference type="GO" id="GO:0046983">
    <property type="term" value="F:protein dimerization activity"/>
    <property type="evidence" value="ECO:0007669"/>
    <property type="project" value="InterPro"/>
</dbReference>
<dbReference type="InterPro" id="IPR052958">
    <property type="entry name" value="IFN-induced_PKR_regulator"/>
</dbReference>
<sequence length="226" mass="26375">MRDNIDQVFSNIFEKAEKLLKSIDAQEHIQIPRIVAHQKNRSNIMVASPEEYFRITVAIPFLDDFIHQLTERFAKHKKSLSSLHCLLPNVCVVHKVDLEDLSLYKQFLDYDTLAAELDLWRQKWKQLIAVDRPKNAIETISECNQCIYPNIYILLKILATLPVSTATPERSFSTLRRLKDFLRNSTGQERLTGLALLSVHREINVDIEEVVNRFSREKTRNVQFIL</sequence>
<dbReference type="PANTHER" id="PTHR46289:SF14">
    <property type="entry name" value="DUF4371 DOMAIN-CONTAINING PROTEIN"/>
    <property type="match status" value="1"/>
</dbReference>
<dbReference type="Proteomes" id="UP000504635">
    <property type="component" value="Unplaced"/>
</dbReference>
<dbReference type="GeneID" id="115878921"/>
<accession>A0A6J2XKE5</accession>
<dbReference type="PANTHER" id="PTHR46289">
    <property type="entry name" value="52 KDA REPRESSOR OF THE INHIBITOR OF THE PROTEIN KINASE-LIKE PROTEIN-RELATED"/>
    <property type="match status" value="1"/>
</dbReference>
<evidence type="ECO:0000313" key="3">
    <source>
        <dbReference type="RefSeq" id="XP_030751390.1"/>
    </source>
</evidence>